<evidence type="ECO:0000259" key="5">
    <source>
        <dbReference type="PROSITE" id="PS50039"/>
    </source>
</evidence>
<dbReference type="PANTHER" id="PTHR21712:SF29">
    <property type="entry name" value="PRE-RRNA-PROCESSING PROTEIN FHL1"/>
    <property type="match status" value="1"/>
</dbReference>
<dbReference type="SMART" id="SM00339">
    <property type="entry name" value="FH"/>
    <property type="match status" value="1"/>
</dbReference>
<dbReference type="SUPFAM" id="SSF46785">
    <property type="entry name" value="Winged helix' DNA-binding domain"/>
    <property type="match status" value="1"/>
</dbReference>
<sequence length="1104" mass="119041">MADVEQHYGQKEGRVTGTAAVAKQQIMTPCPSPDEAMFVGEDRAEDHQKARLSAVNGDAEPANTPLVAPSTDTDHGTATATTVTAVDAANAAAAAAAASVNAAVGRESTATANGINTMATSPAESAHSSAAPHEDAMILTADDTSAPISSDRPGEQPRKASPDPIVKVHEDSNSTQVPVDDDGFLDPLDHPIDLSQIDFPPSTVLTQDLLLEVDGGAWFPTNPENGITPRIEAFAKLEFHYGQDFYLSGLNVVLGRQDKESISSFSKKKRKSENHFGDSILTLDEVKVPLFPPPEIDISSISRRHLRVQYDYEASSWTLTSLCDTGFRLIRDKHKTRGYPNGKKATLENSDIIQFGNLAFTWFLPDQDESKAAEVEDMKMEDVDILGEVIGQEISSDIDSDHDSDDGDDEDEGSDLDSREASHDVGTPRPARLDGTDDSSLMPPPPTVKRGRGRPPKNGISVREQKLLKRQAQEDFLANGGCVEGLDMTKYSSLPVDQLFQKEGEKMQLQMVKEAKRKQKIEEKEAKIREKQAQKDLKPVKIPKERKRKRTKSPPAREEDYTAEQLAKPQLPYTVMIYDAINNSEKKALTLPEIYRSLENSYPYFKVRAETTGWQSSVRHNLRGSGEGGGSSLFKRGPRSGKGYIWELVEGANIDKERKKRKPVTGSPHPTQASIQSAAGQMVPSGSWGQGSVSAASAGGHYMHPNQFAQQYQPVQGGIQGYQQATYQAAPTPSTPVVNRAPSSNGGSVTPRAAVHIVDGVVAAQHRPAPAATLTPPTWNPAQQQQQPQPQQQQQQQPPKPVHAATTTTQVPQQMRSAVSVQTQAPVRQIVTSTTAQPQKAVMHAAPVAPQPTTGIPMNRPVSGVTTSSTVPKPSTSMAVDSKAKDLLDNPIFLNIMKEHIRKNPTNNINSPEVRRALWAEFKKTSGSKAPLVKSAVPKAPIPKPPVTAAPAVGQVTPVDVAQMKPGAGVQPVHHAISVPSAAAAPIPVAKPMAVPQVATIQRVSTLTQQQHKQQPQQVTVAPIPTALKPVTQSSLPQRTNAILTGLKLDAKKRLEFLQVLKNAKEKKAAEAMGQAKSGAVKRVAEGVPEGSPVAKRVIVEGQQ</sequence>
<feature type="DNA-binding region" description="Fork-head" evidence="3">
    <location>
        <begin position="568"/>
        <end position="662"/>
    </location>
</feature>
<dbReference type="Proteomes" id="UP001313282">
    <property type="component" value="Unassembled WGS sequence"/>
</dbReference>
<feature type="region of interest" description="Disordered" evidence="4">
    <location>
        <begin position="144"/>
        <end position="165"/>
    </location>
</feature>
<dbReference type="GO" id="GO:0060962">
    <property type="term" value="P:regulation of ribosomal protein gene transcription by RNA polymerase II"/>
    <property type="evidence" value="ECO:0007669"/>
    <property type="project" value="InterPro"/>
</dbReference>
<feature type="compositionally biased region" description="Low complexity" evidence="4">
    <location>
        <begin position="685"/>
        <end position="695"/>
    </location>
</feature>
<name>A0AAN8RLW9_9PEZI</name>
<feature type="region of interest" description="Disordered" evidence="4">
    <location>
        <begin position="517"/>
        <end position="565"/>
    </location>
</feature>
<dbReference type="GO" id="GO:0005634">
    <property type="term" value="C:nucleus"/>
    <property type="evidence" value="ECO:0007669"/>
    <property type="project" value="UniProtKB-SubCell"/>
</dbReference>
<dbReference type="GO" id="GO:0043565">
    <property type="term" value="F:sequence-specific DNA binding"/>
    <property type="evidence" value="ECO:0007669"/>
    <property type="project" value="InterPro"/>
</dbReference>
<feature type="compositionally biased region" description="Polar residues" evidence="4">
    <location>
        <begin position="668"/>
        <end position="679"/>
    </location>
</feature>
<feature type="compositionally biased region" description="Low complexity" evidence="4">
    <location>
        <begin position="861"/>
        <end position="877"/>
    </location>
</feature>
<keyword evidence="2 3" id="KW-0539">Nucleus</keyword>
<feature type="compositionally biased region" description="Basic and acidic residues" evidence="4">
    <location>
        <begin position="152"/>
        <end position="165"/>
    </location>
</feature>
<feature type="compositionally biased region" description="Polar residues" evidence="4">
    <location>
        <begin position="805"/>
        <end position="824"/>
    </location>
</feature>
<keyword evidence="1 3" id="KW-0238">DNA-binding</keyword>
<dbReference type="AlphaFoldDB" id="A0AAN8RLW9"/>
<dbReference type="InterPro" id="IPR030456">
    <property type="entry name" value="TF_fork_head_CS_2"/>
</dbReference>
<dbReference type="PROSITE" id="PS50039">
    <property type="entry name" value="FORK_HEAD_3"/>
    <property type="match status" value="1"/>
</dbReference>
<proteinExistence type="predicted"/>
<dbReference type="Pfam" id="PF00250">
    <property type="entry name" value="Forkhead"/>
    <property type="match status" value="1"/>
</dbReference>
<dbReference type="SUPFAM" id="SSF49879">
    <property type="entry name" value="SMAD/FHA domain"/>
    <property type="match status" value="1"/>
</dbReference>
<feature type="region of interest" description="Disordered" evidence="4">
    <location>
        <begin position="656"/>
        <end position="695"/>
    </location>
</feature>
<feature type="compositionally biased region" description="Low complexity" evidence="4">
    <location>
        <begin position="771"/>
        <end position="797"/>
    </location>
</feature>
<feature type="region of interest" description="Disordered" evidence="4">
    <location>
        <begin position="394"/>
        <end position="459"/>
    </location>
</feature>
<dbReference type="InterPro" id="IPR036388">
    <property type="entry name" value="WH-like_DNA-bd_sf"/>
</dbReference>
<dbReference type="PROSITE" id="PS00658">
    <property type="entry name" value="FORK_HEAD_2"/>
    <property type="match status" value="1"/>
</dbReference>
<dbReference type="GO" id="GO:0003700">
    <property type="term" value="F:DNA-binding transcription factor activity"/>
    <property type="evidence" value="ECO:0007669"/>
    <property type="project" value="InterPro"/>
</dbReference>
<dbReference type="EMBL" id="JAVHNR010000006">
    <property type="protein sequence ID" value="KAK6339203.1"/>
    <property type="molecule type" value="Genomic_DNA"/>
</dbReference>
<feature type="compositionally biased region" description="Acidic residues" evidence="4">
    <location>
        <begin position="396"/>
        <end position="415"/>
    </location>
</feature>
<evidence type="ECO:0000256" key="4">
    <source>
        <dbReference type="SAM" id="MobiDB-lite"/>
    </source>
</evidence>
<evidence type="ECO:0000313" key="6">
    <source>
        <dbReference type="EMBL" id="KAK6339203.1"/>
    </source>
</evidence>
<dbReference type="InterPro" id="IPR001766">
    <property type="entry name" value="Fork_head_dom"/>
</dbReference>
<organism evidence="6 7">
    <name type="scientific">Orbilia javanica</name>
    <dbReference type="NCBI Taxonomy" id="47235"/>
    <lineage>
        <taxon>Eukaryota</taxon>
        <taxon>Fungi</taxon>
        <taxon>Dikarya</taxon>
        <taxon>Ascomycota</taxon>
        <taxon>Pezizomycotina</taxon>
        <taxon>Orbiliomycetes</taxon>
        <taxon>Orbiliales</taxon>
        <taxon>Orbiliaceae</taxon>
        <taxon>Orbilia</taxon>
    </lineage>
</organism>
<dbReference type="PANTHER" id="PTHR21712">
    <property type="entry name" value="PRE-RRNA-PROCESSING PROTEIN FHL1"/>
    <property type="match status" value="1"/>
</dbReference>
<feature type="compositionally biased region" description="Basic and acidic residues" evidence="4">
    <location>
        <begin position="520"/>
        <end position="543"/>
    </location>
</feature>
<gene>
    <name evidence="6" type="primary">FHL1</name>
    <name evidence="6" type="ORF">TWF718_008625</name>
</gene>
<feature type="compositionally biased region" description="Polar residues" evidence="4">
    <location>
        <begin position="726"/>
        <end position="748"/>
    </location>
</feature>
<feature type="region of interest" description="Disordered" evidence="4">
    <location>
        <begin position="726"/>
        <end position="750"/>
    </location>
</feature>
<comment type="subcellular location">
    <subcellularLocation>
        <location evidence="3">Nucleus</location>
    </subcellularLocation>
</comment>
<keyword evidence="7" id="KW-1185">Reference proteome</keyword>
<evidence type="ECO:0000256" key="2">
    <source>
        <dbReference type="ARBA" id="ARBA00023242"/>
    </source>
</evidence>
<accession>A0AAN8RLW9</accession>
<dbReference type="InterPro" id="IPR045178">
    <property type="entry name" value="Fhl1/FHA1"/>
</dbReference>
<dbReference type="InterPro" id="IPR036390">
    <property type="entry name" value="WH_DNA-bd_sf"/>
</dbReference>
<feature type="domain" description="Fork-head" evidence="5">
    <location>
        <begin position="568"/>
        <end position="662"/>
    </location>
</feature>
<feature type="region of interest" description="Disordered" evidence="4">
    <location>
        <begin position="771"/>
        <end position="824"/>
    </location>
</feature>
<feature type="region of interest" description="Disordered" evidence="4">
    <location>
        <begin position="849"/>
        <end position="878"/>
    </location>
</feature>
<evidence type="ECO:0000256" key="1">
    <source>
        <dbReference type="ARBA" id="ARBA00023125"/>
    </source>
</evidence>
<feature type="region of interest" description="Disordered" evidence="4">
    <location>
        <begin position="41"/>
        <end position="76"/>
    </location>
</feature>
<evidence type="ECO:0000256" key="3">
    <source>
        <dbReference type="PROSITE-ProRule" id="PRU00089"/>
    </source>
</evidence>
<comment type="caution">
    <text evidence="6">The sequence shown here is derived from an EMBL/GenBank/DDBJ whole genome shotgun (WGS) entry which is preliminary data.</text>
</comment>
<dbReference type="Gene3D" id="1.10.10.10">
    <property type="entry name" value="Winged helix-like DNA-binding domain superfamily/Winged helix DNA-binding domain"/>
    <property type="match status" value="1"/>
</dbReference>
<reference evidence="6 7" key="1">
    <citation type="submission" date="2019-10" db="EMBL/GenBank/DDBJ databases">
        <authorList>
            <person name="Palmer J.M."/>
        </authorList>
    </citation>
    <scope>NUCLEOTIDE SEQUENCE [LARGE SCALE GENOMIC DNA]</scope>
    <source>
        <strain evidence="6 7">TWF718</strain>
    </source>
</reference>
<protein>
    <submittedName>
        <fullName evidence="6">Pre-rRNA-processing protein fhl1</fullName>
    </submittedName>
</protein>
<dbReference type="InterPro" id="IPR008984">
    <property type="entry name" value="SMAD_FHA_dom_sf"/>
</dbReference>
<evidence type="ECO:0000313" key="7">
    <source>
        <dbReference type="Proteomes" id="UP001313282"/>
    </source>
</evidence>